<evidence type="ECO:0000313" key="3">
    <source>
        <dbReference type="Proteomes" id="UP000266841"/>
    </source>
</evidence>
<dbReference type="Proteomes" id="UP000266841">
    <property type="component" value="Unassembled WGS sequence"/>
</dbReference>
<gene>
    <name evidence="2" type="ORF">THAOC_12014</name>
</gene>
<proteinExistence type="predicted"/>
<evidence type="ECO:0000256" key="1">
    <source>
        <dbReference type="SAM" id="MobiDB-lite"/>
    </source>
</evidence>
<evidence type="ECO:0000313" key="2">
    <source>
        <dbReference type="EMBL" id="EJK67005.1"/>
    </source>
</evidence>
<reference evidence="2 3" key="1">
    <citation type="journal article" date="2012" name="Genome Biol.">
        <title>Genome and low-iron response of an oceanic diatom adapted to chronic iron limitation.</title>
        <authorList>
            <person name="Lommer M."/>
            <person name="Specht M."/>
            <person name="Roy A.S."/>
            <person name="Kraemer L."/>
            <person name="Andreson R."/>
            <person name="Gutowska M.A."/>
            <person name="Wolf J."/>
            <person name="Bergner S.V."/>
            <person name="Schilhabel M.B."/>
            <person name="Klostermeier U.C."/>
            <person name="Beiko R.G."/>
            <person name="Rosenstiel P."/>
            <person name="Hippler M."/>
            <person name="Laroche J."/>
        </authorList>
    </citation>
    <scope>NUCLEOTIDE SEQUENCE [LARGE SCALE GENOMIC DNA]</scope>
    <source>
        <strain evidence="2 3">CCMP1005</strain>
    </source>
</reference>
<dbReference type="EMBL" id="AGNL01013803">
    <property type="protein sequence ID" value="EJK67005.1"/>
    <property type="molecule type" value="Genomic_DNA"/>
</dbReference>
<accession>K0SNQ5</accession>
<name>K0SNQ5_THAOC</name>
<sequence>MTPENPDLFQVPEALFQAQNTAQTVSAPSSHAVMNFFSDPAAVFGATTGGVYPARGPFFPEWLAYDTNKTRRAEAPFGPAGDDNGRRYEPPPRDRIGLVTAFMPSRAAPARRAPGYLQR</sequence>
<comment type="caution">
    <text evidence="2">The sequence shown here is derived from an EMBL/GenBank/DDBJ whole genome shotgun (WGS) entry which is preliminary data.</text>
</comment>
<feature type="compositionally biased region" description="Basic and acidic residues" evidence="1">
    <location>
        <begin position="83"/>
        <end position="95"/>
    </location>
</feature>
<feature type="region of interest" description="Disordered" evidence="1">
    <location>
        <begin position="73"/>
        <end position="95"/>
    </location>
</feature>
<keyword evidence="3" id="KW-1185">Reference proteome</keyword>
<protein>
    <submittedName>
        <fullName evidence="2">Uncharacterized protein</fullName>
    </submittedName>
</protein>
<dbReference type="AlphaFoldDB" id="K0SNQ5"/>
<feature type="non-terminal residue" evidence="2">
    <location>
        <position position="119"/>
    </location>
</feature>
<organism evidence="2 3">
    <name type="scientific">Thalassiosira oceanica</name>
    <name type="common">Marine diatom</name>
    <dbReference type="NCBI Taxonomy" id="159749"/>
    <lineage>
        <taxon>Eukaryota</taxon>
        <taxon>Sar</taxon>
        <taxon>Stramenopiles</taxon>
        <taxon>Ochrophyta</taxon>
        <taxon>Bacillariophyta</taxon>
        <taxon>Coscinodiscophyceae</taxon>
        <taxon>Thalassiosirophycidae</taxon>
        <taxon>Thalassiosirales</taxon>
        <taxon>Thalassiosiraceae</taxon>
        <taxon>Thalassiosira</taxon>
    </lineage>
</organism>